<dbReference type="RefSeq" id="WP_123692467.1">
    <property type="nucleotide sequence ID" value="NZ_AP019700.1"/>
</dbReference>
<evidence type="ECO:0000313" key="4">
    <source>
        <dbReference type="EMBL" id="ROP84496.1"/>
    </source>
</evidence>
<dbReference type="Proteomes" id="UP000278222">
    <property type="component" value="Unassembled WGS sequence"/>
</dbReference>
<sequence>MHKRLAVARIWLEVNSFSPLPSVLSDFENSEWARGPAVLDRFRGTPTELGAVAAFADANPGWQVEVLRCAAAQPGGHMDDALFDAFLDELRADLGAGPWDAVYLSLHGALATERRRTPDLDVLRLAREMAGTVPIGVSFDMHANMAPEIARIADVAAGYKTLPHIDMFEVGAKVLDMLAATVEGRIRPTGIILRAGRIIHSHNMRTADGPMKDLEAIARDLTRGPILDVTPFGGFPWADTPNTGASVMVYADGDAAAARAAAETMADAIRRKAPEFAVVRPEADEGLRQALALGDGPGPVAVVEASDNIYSGGIADTPGLLRALLDLAPAVPTVFAFFFDAGMVARAHAAGVGGRVAGHLGGRVTADFGPPVAIDAEVVRLTDGSFINHGPMLRGVETRLGRTAVLRIGQVDVIVTERREPVNDLAYMELHGIDIARTRLLCIKAKNHFRAAYGPVCRAFIEVDTPGPAGVDLARLPFRFAPVEEYA</sequence>
<dbReference type="EMBL" id="RJKX01000015">
    <property type="protein sequence ID" value="ROP84496.1"/>
    <property type="molecule type" value="Genomic_DNA"/>
</dbReference>
<feature type="domain" description="Microcystin LR degradation protein MlrC C-terminal" evidence="2">
    <location>
        <begin position="303"/>
        <end position="479"/>
    </location>
</feature>
<dbReference type="GO" id="GO:0008237">
    <property type="term" value="F:metallopeptidase activity"/>
    <property type="evidence" value="ECO:0007669"/>
    <property type="project" value="UniProtKB-KW"/>
</dbReference>
<organism evidence="4 5">
    <name type="scientific">Stella humosa</name>
    <dbReference type="NCBI Taxonomy" id="94"/>
    <lineage>
        <taxon>Bacteria</taxon>
        <taxon>Pseudomonadati</taxon>
        <taxon>Pseudomonadota</taxon>
        <taxon>Alphaproteobacteria</taxon>
        <taxon>Rhodospirillales</taxon>
        <taxon>Stellaceae</taxon>
        <taxon>Stella</taxon>
    </lineage>
</organism>
<keyword evidence="1" id="KW-0479">Metal-binding</keyword>
<proteinExistence type="inferred from homology"/>
<dbReference type="InterPro" id="IPR009197">
    <property type="entry name" value="MlrC"/>
</dbReference>
<evidence type="ECO:0000259" key="2">
    <source>
        <dbReference type="Pfam" id="PF07171"/>
    </source>
</evidence>
<dbReference type="InterPro" id="IPR010799">
    <property type="entry name" value="MlrC_C"/>
</dbReference>
<gene>
    <name evidence="4" type="ORF">EDC65_3850</name>
</gene>
<accession>A0A3N1L207</accession>
<evidence type="ECO:0000313" key="5">
    <source>
        <dbReference type="Proteomes" id="UP000278222"/>
    </source>
</evidence>
<keyword evidence="5" id="KW-1185">Reference proteome</keyword>
<comment type="caution">
    <text evidence="4">The sequence shown here is derived from an EMBL/GenBank/DDBJ whole genome shotgun (WGS) entry which is preliminary data.</text>
</comment>
<evidence type="ECO:0000256" key="1">
    <source>
        <dbReference type="PIRNR" id="PIRNR012702"/>
    </source>
</evidence>
<dbReference type="Pfam" id="PF07171">
    <property type="entry name" value="MlrC_C"/>
    <property type="match status" value="1"/>
</dbReference>
<dbReference type="AlphaFoldDB" id="A0A3N1L207"/>
<evidence type="ECO:0000259" key="3">
    <source>
        <dbReference type="Pfam" id="PF07364"/>
    </source>
</evidence>
<reference evidence="4 5" key="1">
    <citation type="submission" date="2018-11" db="EMBL/GenBank/DDBJ databases">
        <title>Genomic Encyclopedia of Type Strains, Phase IV (KMG-IV): sequencing the most valuable type-strain genomes for metagenomic binning, comparative biology and taxonomic classification.</title>
        <authorList>
            <person name="Goeker M."/>
        </authorList>
    </citation>
    <scope>NUCLEOTIDE SEQUENCE [LARGE SCALE GENOMIC DNA]</scope>
    <source>
        <strain evidence="4 5">DSM 5900</strain>
    </source>
</reference>
<protein>
    <recommendedName>
        <fullName evidence="1">Microcystinase C</fullName>
        <shortName evidence="1">MlrC</shortName>
    </recommendedName>
</protein>
<feature type="domain" description="Microcystin LR degradation protein MlrC N-terminal" evidence="3">
    <location>
        <begin position="4"/>
        <end position="291"/>
    </location>
</feature>
<dbReference type="Pfam" id="PF07364">
    <property type="entry name" value="DUF1485"/>
    <property type="match status" value="1"/>
</dbReference>
<dbReference type="InterPro" id="IPR015995">
    <property type="entry name" value="MlrC_N"/>
</dbReference>
<dbReference type="OrthoDB" id="9782658at2"/>
<comment type="function">
    <text evidence="1">Involved in peptidolytic degradation of cyclic heptapeptide hepatotoxin microcystin (MC).</text>
</comment>
<keyword evidence="1" id="KW-0645">Protease</keyword>
<dbReference type="GO" id="GO:0006508">
    <property type="term" value="P:proteolysis"/>
    <property type="evidence" value="ECO:0007669"/>
    <property type="project" value="UniProtKB-KW"/>
</dbReference>
<name>A0A3N1L207_9PROT</name>
<comment type="cofactor">
    <cofactor evidence="1">
        <name>Zn(2+)</name>
        <dbReference type="ChEBI" id="CHEBI:29105"/>
    </cofactor>
    <text evidence="1">Binds 1 zinc ion per subunit.</text>
</comment>
<keyword evidence="1" id="KW-0482">Metalloprotease</keyword>
<dbReference type="PIRSF" id="PIRSF012702">
    <property type="entry name" value="UCP012702"/>
    <property type="match status" value="1"/>
</dbReference>
<keyword evidence="1" id="KW-0378">Hydrolase</keyword>
<dbReference type="GO" id="GO:0046872">
    <property type="term" value="F:metal ion binding"/>
    <property type="evidence" value="ECO:0007669"/>
    <property type="project" value="UniProtKB-KW"/>
</dbReference>
<comment type="similarity">
    <text evidence="1">Belongs to the peptidase M81 family.</text>
</comment>